<evidence type="ECO:0000256" key="6">
    <source>
        <dbReference type="SAM" id="MobiDB-lite"/>
    </source>
</evidence>
<evidence type="ECO:0000313" key="9">
    <source>
        <dbReference type="Proteomes" id="UP000316726"/>
    </source>
</evidence>
<dbReference type="InterPro" id="IPR020103">
    <property type="entry name" value="PsdUridine_synth_cat_dom_sf"/>
</dbReference>
<keyword evidence="5" id="KW-0175">Coiled coil</keyword>
<feature type="compositionally biased region" description="Low complexity" evidence="6">
    <location>
        <begin position="38"/>
        <end position="54"/>
    </location>
</feature>
<protein>
    <recommendedName>
        <fullName evidence="4">tRNA pseudouridine synthase</fullName>
        <ecNumber evidence="4">5.4.99.12</ecNumber>
    </recommendedName>
</protein>
<dbReference type="Pfam" id="PF01416">
    <property type="entry name" value="PseudoU_synth_1"/>
    <property type="match status" value="1"/>
</dbReference>
<dbReference type="GO" id="GO:0005737">
    <property type="term" value="C:cytoplasm"/>
    <property type="evidence" value="ECO:0007669"/>
    <property type="project" value="TreeGrafter"/>
</dbReference>
<proteinExistence type="inferred from homology"/>
<dbReference type="Gene3D" id="3.30.70.660">
    <property type="entry name" value="Pseudouridine synthase I, catalytic domain, C-terminal subdomain"/>
    <property type="match status" value="1"/>
</dbReference>
<comment type="similarity">
    <text evidence="1 4">Belongs to the tRNA pseudouridine synthase TruA family.</text>
</comment>
<dbReference type="Proteomes" id="UP000316726">
    <property type="component" value="Chromosome 10"/>
</dbReference>
<dbReference type="OrthoDB" id="25767at2759"/>
<evidence type="ECO:0000256" key="3">
    <source>
        <dbReference type="ARBA" id="ARBA00023235"/>
    </source>
</evidence>
<dbReference type="PANTHER" id="PTHR11142:SF5">
    <property type="entry name" value="TRNA PSEUDOURIDINE(38_39) SYNTHASE"/>
    <property type="match status" value="1"/>
</dbReference>
<dbReference type="EMBL" id="CP031043">
    <property type="protein sequence ID" value="QDZ23391.1"/>
    <property type="molecule type" value="Genomic_DNA"/>
</dbReference>
<accession>A0A5B8MSR6</accession>
<evidence type="ECO:0000256" key="2">
    <source>
        <dbReference type="ARBA" id="ARBA00022694"/>
    </source>
</evidence>
<evidence type="ECO:0000256" key="4">
    <source>
        <dbReference type="RuleBase" id="RU003792"/>
    </source>
</evidence>
<organism evidence="8 9">
    <name type="scientific">Chloropicon primus</name>
    <dbReference type="NCBI Taxonomy" id="1764295"/>
    <lineage>
        <taxon>Eukaryota</taxon>
        <taxon>Viridiplantae</taxon>
        <taxon>Chlorophyta</taxon>
        <taxon>Chloropicophyceae</taxon>
        <taxon>Chloropicales</taxon>
        <taxon>Chloropicaceae</taxon>
        <taxon>Chloropicon</taxon>
    </lineage>
</organism>
<dbReference type="InterPro" id="IPR020094">
    <property type="entry name" value="TruA/RsuA/RluB/E/F_N"/>
</dbReference>
<evidence type="ECO:0000259" key="7">
    <source>
        <dbReference type="Pfam" id="PF01416"/>
    </source>
</evidence>
<keyword evidence="2 4" id="KW-0819">tRNA processing</keyword>
<dbReference type="NCBIfam" id="TIGR00071">
    <property type="entry name" value="hisT_truA"/>
    <property type="match status" value="1"/>
</dbReference>
<feature type="coiled-coil region" evidence="5">
    <location>
        <begin position="4"/>
        <end position="31"/>
    </location>
</feature>
<keyword evidence="3 4" id="KW-0413">Isomerase</keyword>
<dbReference type="InterPro" id="IPR001406">
    <property type="entry name" value="PsdUridine_synth_TruA"/>
</dbReference>
<reference evidence="8 9" key="1">
    <citation type="submission" date="2018-07" db="EMBL/GenBank/DDBJ databases">
        <title>The complete nuclear genome of the prasinophyte Chloropicon primus (CCMP1205).</title>
        <authorList>
            <person name="Pombert J.-F."/>
            <person name="Otis C."/>
            <person name="Turmel M."/>
            <person name="Lemieux C."/>
        </authorList>
    </citation>
    <scope>NUCLEOTIDE SEQUENCE [LARGE SCALE GENOMIC DNA]</scope>
    <source>
        <strain evidence="8 9">CCMP1205</strain>
    </source>
</reference>
<dbReference type="GO" id="GO:0160147">
    <property type="term" value="F:tRNA pseudouridine(38-40) synthase activity"/>
    <property type="evidence" value="ECO:0007669"/>
    <property type="project" value="UniProtKB-EC"/>
</dbReference>
<dbReference type="SUPFAM" id="SSF55120">
    <property type="entry name" value="Pseudouridine synthase"/>
    <property type="match status" value="1"/>
</dbReference>
<dbReference type="GO" id="GO:0031119">
    <property type="term" value="P:tRNA pseudouridine synthesis"/>
    <property type="evidence" value="ECO:0007669"/>
    <property type="project" value="TreeGrafter"/>
</dbReference>
<gene>
    <name evidence="8" type="ORF">A3770_10p59090</name>
</gene>
<dbReference type="GO" id="GO:1990481">
    <property type="term" value="P:mRNA pseudouridine synthesis"/>
    <property type="evidence" value="ECO:0007669"/>
    <property type="project" value="TreeGrafter"/>
</dbReference>
<dbReference type="GO" id="GO:0005634">
    <property type="term" value="C:nucleus"/>
    <property type="evidence" value="ECO:0007669"/>
    <property type="project" value="TreeGrafter"/>
</dbReference>
<dbReference type="PANTHER" id="PTHR11142">
    <property type="entry name" value="PSEUDOURIDYLATE SYNTHASE"/>
    <property type="match status" value="1"/>
</dbReference>
<feature type="region of interest" description="Disordered" evidence="6">
    <location>
        <begin position="33"/>
        <end position="88"/>
    </location>
</feature>
<sequence>MSEEGDLRRENARLRLELESAKREVEVLRMALEDHSFRSSPSGTSSGQQRSPSSQDQLHLPPAGERGTTSTGEEEDAGRRAKKKKKVRVEMCENGPDFTACPYVYVSLKLAYLGWAYHGFARLKHLEETVEEKFFNAVKRSRLIPPQCDPVADLDYSRCGRTDKGVSASGQVISLKLRGASGGQPPLDYVNLINRHLPDDIRVLRCLEGASPEFNARFDSKGRHYKYFFVQDGSYDVEAMNAAAACFLGEHDFRNFCKRDENAQTYLRRIDACYIEDVSEVYDSESDEKMYALNVIGSAFLWHQVRCMASVLFSVGQGQLEEKDIRRYLNPAEQPRRPNYTMAKEEPLLLYRCMFDDLKEDQLALSALARKRLESHLQSLQRNLRIRLQLVKEIFLTSRGASESANQ</sequence>
<evidence type="ECO:0000313" key="8">
    <source>
        <dbReference type="EMBL" id="QDZ23391.1"/>
    </source>
</evidence>
<name>A0A5B8MSR6_9CHLO</name>
<dbReference type="AlphaFoldDB" id="A0A5B8MSR6"/>
<dbReference type="Gene3D" id="3.30.70.580">
    <property type="entry name" value="Pseudouridine synthase I, catalytic domain, N-terminal subdomain"/>
    <property type="match status" value="1"/>
</dbReference>
<dbReference type="EC" id="5.4.99.12" evidence="4"/>
<dbReference type="HAMAP" id="MF_00171">
    <property type="entry name" value="TruA"/>
    <property type="match status" value="1"/>
</dbReference>
<dbReference type="InterPro" id="IPR020095">
    <property type="entry name" value="PsdUridine_synth_TruA_C"/>
</dbReference>
<feature type="domain" description="Pseudouridine synthase I TruA alpha/beta" evidence="7">
    <location>
        <begin position="243"/>
        <end position="356"/>
    </location>
</feature>
<evidence type="ECO:0000256" key="5">
    <source>
        <dbReference type="SAM" id="Coils"/>
    </source>
</evidence>
<dbReference type="InterPro" id="IPR020097">
    <property type="entry name" value="PsdUridine_synth_TruA_a/b_dom"/>
</dbReference>
<dbReference type="GO" id="GO:0003723">
    <property type="term" value="F:RNA binding"/>
    <property type="evidence" value="ECO:0007669"/>
    <property type="project" value="InterPro"/>
</dbReference>
<comment type="catalytic activity">
    <reaction evidence="4">
        <text>uridine(38/39/40) in tRNA = pseudouridine(38/39/40) in tRNA</text>
        <dbReference type="Rhea" id="RHEA:22376"/>
        <dbReference type="Rhea" id="RHEA-COMP:10085"/>
        <dbReference type="Rhea" id="RHEA-COMP:10087"/>
        <dbReference type="ChEBI" id="CHEBI:65314"/>
        <dbReference type="ChEBI" id="CHEBI:65315"/>
        <dbReference type="EC" id="5.4.99.12"/>
    </reaction>
</comment>
<evidence type="ECO:0000256" key="1">
    <source>
        <dbReference type="ARBA" id="ARBA00009375"/>
    </source>
</evidence>
<dbReference type="STRING" id="1764295.A0A5B8MSR6"/>
<keyword evidence="9" id="KW-1185">Reference proteome</keyword>